<dbReference type="PANTHER" id="PTHR33307">
    <property type="entry name" value="ALPHA-RHAMNOSIDASE (EUROFUNG)"/>
    <property type="match status" value="1"/>
</dbReference>
<dbReference type="GO" id="GO:0030596">
    <property type="term" value="F:alpha-L-rhamnosidase activity"/>
    <property type="evidence" value="ECO:0007669"/>
    <property type="project" value="UniProtKB-EC"/>
</dbReference>
<dbReference type="Pfam" id="PF25788">
    <property type="entry name" value="Ig_Rha78A_N"/>
    <property type="match status" value="1"/>
</dbReference>
<dbReference type="OrthoDB" id="9766741at2"/>
<dbReference type="InterPro" id="IPR035398">
    <property type="entry name" value="Bac_rhamnosid_C"/>
</dbReference>
<dbReference type="Pfam" id="PF17390">
    <property type="entry name" value="Bac_rhamnosid_C"/>
    <property type="match status" value="1"/>
</dbReference>
<evidence type="ECO:0000259" key="8">
    <source>
        <dbReference type="Pfam" id="PF17390"/>
    </source>
</evidence>
<dbReference type="PIRSF" id="PIRSF010631">
    <property type="entry name" value="A-rhamnsds"/>
    <property type="match status" value="1"/>
</dbReference>
<dbReference type="InterPro" id="IPR013737">
    <property type="entry name" value="Bac_rhamnosid_N"/>
</dbReference>
<keyword evidence="3" id="KW-0378">Hydrolase</keyword>
<comment type="catalytic activity">
    <reaction evidence="1">
        <text>Hydrolysis of terminal non-reducing alpha-L-rhamnose residues in alpha-L-rhamnosides.</text>
        <dbReference type="EC" id="3.2.1.40"/>
    </reaction>
</comment>
<dbReference type="InterPro" id="IPR013783">
    <property type="entry name" value="Ig-like_fold"/>
</dbReference>
<dbReference type="EC" id="3.2.1.40" evidence="2"/>
<dbReference type="STRING" id="475255.SAMN04488101_10996"/>
<dbReference type="InterPro" id="IPR008928">
    <property type="entry name" value="6-hairpin_glycosidase_sf"/>
</dbReference>
<feature type="chain" id="PRO_5011963964" description="alpha-L-rhamnosidase" evidence="4">
    <location>
        <begin position="22"/>
        <end position="912"/>
    </location>
</feature>
<dbReference type="Pfam" id="PF05592">
    <property type="entry name" value="Bac_rhamnosid"/>
    <property type="match status" value="1"/>
</dbReference>
<evidence type="ECO:0000259" key="5">
    <source>
        <dbReference type="Pfam" id="PF05592"/>
    </source>
</evidence>
<dbReference type="InterPro" id="IPR008902">
    <property type="entry name" value="Rhamnosid_concanavalin"/>
</dbReference>
<dbReference type="Pfam" id="PF17389">
    <property type="entry name" value="Bac_rhamnosid6H"/>
    <property type="match status" value="1"/>
</dbReference>
<reference evidence="9 10" key="1">
    <citation type="submission" date="2017-04" db="EMBL/GenBank/DDBJ databases">
        <authorList>
            <person name="Afonso C.L."/>
            <person name="Miller P.J."/>
            <person name="Scott M.A."/>
            <person name="Spackman E."/>
            <person name="Goraichik I."/>
            <person name="Dimitrov K.M."/>
            <person name="Suarez D.L."/>
            <person name="Swayne D.E."/>
        </authorList>
    </citation>
    <scope>NUCLEOTIDE SEQUENCE [LARGE SCALE GENOMIC DNA]</scope>
    <source>
        <strain evidence="9 10">DSM 19625</strain>
    </source>
</reference>
<evidence type="ECO:0000313" key="9">
    <source>
        <dbReference type="EMBL" id="SMD03568.1"/>
    </source>
</evidence>
<feature type="domain" description="Alpha-L-rhamnosidase concanavalin-like" evidence="5">
    <location>
        <begin position="352"/>
        <end position="452"/>
    </location>
</feature>
<dbReference type="EMBL" id="FWYB01000009">
    <property type="protein sequence ID" value="SMD03568.1"/>
    <property type="molecule type" value="Genomic_DNA"/>
</dbReference>
<feature type="signal peptide" evidence="4">
    <location>
        <begin position="1"/>
        <end position="21"/>
    </location>
</feature>
<dbReference type="InterPro" id="IPR012341">
    <property type="entry name" value="6hp_glycosidase-like_sf"/>
</dbReference>
<dbReference type="AlphaFoldDB" id="A0A1W2E3A5"/>
<sequence>MKLERYILTALLMLCLTGAFAQVSLHNLRCEMLQDPLGIDVIQPKLSWEINSAQRDVKQTAYQILVASSVDKLTENDADVWNSGKVKSTASVYNQYAGPALKSKSKYYWKVKVSTNKEETDWSGVASWSMGLLNYKDWEGRWIGFDRFFPWDNQAEGRLSARYFRKEFSTNKTVASATAYIMGMGLYELYIDGKKIGDQVLAPAPTDYTKNIKYNALDITARLKQGRHAIGVILGNGRFFAMRQAKAYKVKTFGFPKLLLQVVIKYTDGSTASIKTDDTWKGTADGPILANNEYDGEVYDARKEFKGWSESGFDENKWLKAEYVQEPGGTYQAQMSEAMKVMKNIAPVAITKRPNGKYIIDFGQNFAGWVKFKVKGTKGTSVSLRFAESLEPNGELFRTNLRDAKATDTYILKGEGTETWAPRFTYQGFRYVELSGYPGIPQKGDFTGCLVYDDMKTVGTFESSNSLINQIFKNSWWGIASNYKGMPVDCPQRNERQPWLGDRTVGAYGESFLFDNTALYKKWLDDIRYAQKEDGAIPDVAPAFWRYYSDNVTWPATLLFVADMLYKQTGDISVLHKNYPAVKKWMTYMKDRYMNSEGIMTKDSYGDWCAPPVTAEDGKGVNADQKHPSALIATAYYYQLSIMMAHYSTVTGNGGDSAGYAALASELKKAFNRKFYNAQGYYGDNKLTDNLLPVYFGMVEEQHKEKVVKQICYIIEEKNNGHLSTGVQGTNFLMRTLTDNGRSDLAYRIASQKTYPSWGYMIENGATTIWELWNGNTAAPKMNSQNHVMMLGDLLIWYYENLAGIKASAPGFKEIVMKPEMIKGLDAVNAEYNSVHGLIKSSWTKSATDFKWNITIPANTMARISIPAKSAGQVKEGGRKATDVKGLKFIQMEHDRAVFEMGSGEYSFAAEL</sequence>
<evidence type="ECO:0000256" key="4">
    <source>
        <dbReference type="SAM" id="SignalP"/>
    </source>
</evidence>
<dbReference type="Gene3D" id="1.50.10.10">
    <property type="match status" value="1"/>
</dbReference>
<dbReference type="PANTHER" id="PTHR33307:SF6">
    <property type="entry name" value="ALPHA-RHAMNOSIDASE (EUROFUNG)-RELATED"/>
    <property type="match status" value="1"/>
</dbReference>
<dbReference type="Gene3D" id="2.60.40.10">
    <property type="entry name" value="Immunoglobulins"/>
    <property type="match status" value="1"/>
</dbReference>
<feature type="domain" description="Bacterial alpha-L-rhamnosidase N-terminal" evidence="6">
    <location>
        <begin position="172"/>
        <end position="342"/>
    </location>
</feature>
<evidence type="ECO:0000256" key="1">
    <source>
        <dbReference type="ARBA" id="ARBA00001445"/>
    </source>
</evidence>
<gene>
    <name evidence="9" type="ORF">SAMN04488101_10996</name>
</gene>
<dbReference type="InterPro" id="IPR016007">
    <property type="entry name" value="Alpha_rhamnosid"/>
</dbReference>
<dbReference type="SUPFAM" id="SSF48208">
    <property type="entry name" value="Six-hairpin glycosidases"/>
    <property type="match status" value="1"/>
</dbReference>
<dbReference type="RefSeq" id="WP_084290556.1">
    <property type="nucleotide sequence ID" value="NZ_FWYB01000009.1"/>
</dbReference>
<name>A0A1W2E3A5_9SPHI</name>
<dbReference type="Gene3D" id="2.60.120.260">
    <property type="entry name" value="Galactose-binding domain-like"/>
    <property type="match status" value="2"/>
</dbReference>
<accession>A0A1W2E3A5</accession>
<evidence type="ECO:0000259" key="6">
    <source>
        <dbReference type="Pfam" id="PF08531"/>
    </source>
</evidence>
<feature type="domain" description="Alpha-L-rhamnosidase C-terminal" evidence="8">
    <location>
        <begin position="804"/>
        <end position="878"/>
    </location>
</feature>
<keyword evidence="4" id="KW-0732">Signal</keyword>
<feature type="domain" description="Alpha-L-rhamnosidase six-hairpin glycosidase" evidence="7">
    <location>
        <begin position="457"/>
        <end position="802"/>
    </location>
</feature>
<dbReference type="Gene3D" id="2.60.420.10">
    <property type="entry name" value="Maltose phosphorylase, domain 3"/>
    <property type="match status" value="1"/>
</dbReference>
<dbReference type="InterPro" id="IPR035396">
    <property type="entry name" value="Bac_rhamnosid6H"/>
</dbReference>
<evidence type="ECO:0000259" key="7">
    <source>
        <dbReference type="Pfam" id="PF17389"/>
    </source>
</evidence>
<proteinExistence type="predicted"/>
<protein>
    <recommendedName>
        <fullName evidence="2">alpha-L-rhamnosidase</fullName>
        <ecNumber evidence="2">3.2.1.40</ecNumber>
    </recommendedName>
</protein>
<evidence type="ECO:0000256" key="3">
    <source>
        <dbReference type="ARBA" id="ARBA00022801"/>
    </source>
</evidence>
<evidence type="ECO:0000313" key="10">
    <source>
        <dbReference type="Proteomes" id="UP000192678"/>
    </source>
</evidence>
<organism evidence="9 10">
    <name type="scientific">Pedobacter nyackensis</name>
    <dbReference type="NCBI Taxonomy" id="475255"/>
    <lineage>
        <taxon>Bacteria</taxon>
        <taxon>Pseudomonadati</taxon>
        <taxon>Bacteroidota</taxon>
        <taxon>Sphingobacteriia</taxon>
        <taxon>Sphingobacteriales</taxon>
        <taxon>Sphingobacteriaceae</taxon>
        <taxon>Pedobacter</taxon>
    </lineage>
</organism>
<evidence type="ECO:0000256" key="2">
    <source>
        <dbReference type="ARBA" id="ARBA00012652"/>
    </source>
</evidence>
<dbReference type="Pfam" id="PF08531">
    <property type="entry name" value="Bac_rhamnosid_N"/>
    <property type="match status" value="1"/>
</dbReference>
<dbReference type="GO" id="GO:0005975">
    <property type="term" value="P:carbohydrate metabolic process"/>
    <property type="evidence" value="ECO:0007669"/>
    <property type="project" value="InterPro"/>
</dbReference>
<dbReference type="Proteomes" id="UP000192678">
    <property type="component" value="Unassembled WGS sequence"/>
</dbReference>
<keyword evidence="10" id="KW-1185">Reference proteome</keyword>